<dbReference type="EC" id="4.2.1.10" evidence="5"/>
<sequence>METPSTGPAHSPAQRTGSTEPHQPNRPADSGWPTEPTPGVVRIAGVELGAGRPKIVVPLMPRASSEVAAAVAALHGQPVDVIEWRVDHVTDPERAAAVGVALRTETGLPVLMTYRTDREGGQGTLADADYAALLRRLLRLDLADAVDVEYRRDPVAVASVVNAAHAAGLPVITSFHDFDSTPDLESLLGTLREQAASGGDVLKMAVTPRTALDVATLLTASATAASHLPQHPLISISMGSLGLVSRVAAETFGSCATFASVGESSAPGQLPAATLAPLLGLFSRD</sequence>
<evidence type="ECO:0000313" key="7">
    <source>
        <dbReference type="EMBL" id="RKW69977.1"/>
    </source>
</evidence>
<evidence type="ECO:0000256" key="1">
    <source>
        <dbReference type="ARBA" id="ARBA00001864"/>
    </source>
</evidence>
<feature type="active site" description="Proton donor/acceptor" evidence="5">
    <location>
        <position position="176"/>
    </location>
</feature>
<proteinExistence type="inferred from homology"/>
<dbReference type="HAMAP" id="MF_00214">
    <property type="entry name" value="AroD"/>
    <property type="match status" value="1"/>
</dbReference>
<comment type="similarity">
    <text evidence="5">Belongs to the type-I 3-dehydroquinase family.</text>
</comment>
<dbReference type="InterPro" id="IPR001381">
    <property type="entry name" value="DHquinase_I"/>
</dbReference>
<keyword evidence="4 5" id="KW-0704">Schiff base</keyword>
<dbReference type="SUPFAM" id="SSF51569">
    <property type="entry name" value="Aldolase"/>
    <property type="match status" value="1"/>
</dbReference>
<protein>
    <recommendedName>
        <fullName evidence="5">3-dehydroquinate dehydratase</fullName>
        <shortName evidence="5">3-dehydroquinase</shortName>
        <ecNumber evidence="5">4.2.1.10</ecNumber>
    </recommendedName>
    <alternativeName>
        <fullName evidence="5">Type I DHQase</fullName>
    </alternativeName>
    <alternativeName>
        <fullName evidence="5">Type I dehydroquinase</fullName>
        <shortName evidence="5">DHQ1</shortName>
    </alternativeName>
</protein>
<organism evidence="7 8">
    <name type="scientific">Galactobacter caseinivorans</name>
    <dbReference type="NCBI Taxonomy" id="2676123"/>
    <lineage>
        <taxon>Bacteria</taxon>
        <taxon>Bacillati</taxon>
        <taxon>Actinomycetota</taxon>
        <taxon>Actinomycetes</taxon>
        <taxon>Micrococcales</taxon>
        <taxon>Micrococcaceae</taxon>
        <taxon>Galactobacter</taxon>
    </lineage>
</organism>
<dbReference type="GO" id="GO:0009423">
    <property type="term" value="P:chorismate biosynthetic process"/>
    <property type="evidence" value="ECO:0007669"/>
    <property type="project" value="UniProtKB-UniRule"/>
</dbReference>
<evidence type="ECO:0000256" key="5">
    <source>
        <dbReference type="HAMAP-Rule" id="MF_00214"/>
    </source>
</evidence>
<dbReference type="UniPathway" id="UPA00053">
    <property type="reaction ID" value="UER00086"/>
</dbReference>
<reference evidence="7 8" key="1">
    <citation type="submission" date="2018-07" db="EMBL/GenBank/DDBJ databases">
        <title>Arthrobacter sp. nov., isolated from raw cow's milk with high bacterial count.</title>
        <authorList>
            <person name="Hahne J."/>
            <person name="Isele D."/>
            <person name="Lipski A."/>
        </authorList>
    </citation>
    <scope>NUCLEOTIDE SEQUENCE [LARGE SCALE GENOMIC DNA]</scope>
    <source>
        <strain evidence="7 8">JZ R-183</strain>
    </source>
</reference>
<evidence type="ECO:0000256" key="2">
    <source>
        <dbReference type="ARBA" id="ARBA00023141"/>
    </source>
</evidence>
<evidence type="ECO:0000313" key="8">
    <source>
        <dbReference type="Proteomes" id="UP000273119"/>
    </source>
</evidence>
<dbReference type="AlphaFoldDB" id="A0A496PHL4"/>
<dbReference type="InterPro" id="IPR050146">
    <property type="entry name" value="Type-I_3-dehydroquinase"/>
</dbReference>
<gene>
    <name evidence="5 7" type="primary">aroD</name>
    <name evidence="7" type="ORF">DWQ67_10990</name>
</gene>
<feature type="region of interest" description="Disordered" evidence="6">
    <location>
        <begin position="1"/>
        <end position="39"/>
    </location>
</feature>
<dbReference type="InterPro" id="IPR013785">
    <property type="entry name" value="Aldolase_TIM"/>
</dbReference>
<dbReference type="PANTHER" id="PTHR43699">
    <property type="entry name" value="3-DEHYDROQUINATE DEHYDRATASE"/>
    <property type="match status" value="1"/>
</dbReference>
<feature type="compositionally biased region" description="Polar residues" evidence="6">
    <location>
        <begin position="1"/>
        <end position="22"/>
    </location>
</feature>
<comment type="catalytic activity">
    <reaction evidence="1 5">
        <text>3-dehydroquinate = 3-dehydroshikimate + H2O</text>
        <dbReference type="Rhea" id="RHEA:21096"/>
        <dbReference type="ChEBI" id="CHEBI:15377"/>
        <dbReference type="ChEBI" id="CHEBI:16630"/>
        <dbReference type="ChEBI" id="CHEBI:32364"/>
        <dbReference type="EC" id="4.2.1.10"/>
    </reaction>
</comment>
<keyword evidence="2 5" id="KW-0057">Aromatic amino acid biosynthesis</keyword>
<dbReference type="NCBIfam" id="TIGR01093">
    <property type="entry name" value="aroD"/>
    <property type="match status" value="1"/>
</dbReference>
<comment type="caution">
    <text evidence="5">Lacks conserved residue(s) required for the propagation of feature annotation.</text>
</comment>
<dbReference type="GO" id="GO:0008652">
    <property type="term" value="P:amino acid biosynthetic process"/>
    <property type="evidence" value="ECO:0007669"/>
    <property type="project" value="UniProtKB-KW"/>
</dbReference>
<evidence type="ECO:0000256" key="3">
    <source>
        <dbReference type="ARBA" id="ARBA00023239"/>
    </source>
</evidence>
<comment type="function">
    <text evidence="5">Involved in the third step of the chorismate pathway, which leads to the biosynthesis of aromatic amino acids. Catalyzes the cis-dehydration of 3-dehydroquinate (DHQ) and introduces the first double bond of the aromatic ring to yield 3-dehydroshikimate.</text>
</comment>
<comment type="pathway">
    <text evidence="5">Metabolic intermediate biosynthesis; chorismate biosynthesis; chorismate from D-erythrose 4-phosphate and phosphoenolpyruvate: step 3/7.</text>
</comment>
<comment type="subunit">
    <text evidence="5">Homodimer.</text>
</comment>
<feature type="binding site" evidence="5">
    <location>
        <position position="265"/>
    </location>
    <ligand>
        <name>3-dehydroquinate</name>
        <dbReference type="ChEBI" id="CHEBI:32364"/>
    </ligand>
</feature>
<keyword evidence="8" id="KW-1185">Reference proteome</keyword>
<accession>A0A496PHL4</accession>
<feature type="binding site" evidence="5">
    <location>
        <position position="246"/>
    </location>
    <ligand>
        <name>3-dehydroquinate</name>
        <dbReference type="ChEBI" id="CHEBI:32364"/>
    </ligand>
</feature>
<dbReference type="Proteomes" id="UP000273119">
    <property type="component" value="Unassembled WGS sequence"/>
</dbReference>
<evidence type="ECO:0000256" key="6">
    <source>
        <dbReference type="SAM" id="MobiDB-lite"/>
    </source>
</evidence>
<dbReference type="GO" id="GO:0009073">
    <property type="term" value="P:aromatic amino acid family biosynthetic process"/>
    <property type="evidence" value="ECO:0007669"/>
    <property type="project" value="UniProtKB-KW"/>
</dbReference>
<dbReference type="GO" id="GO:0003855">
    <property type="term" value="F:3-dehydroquinate dehydratase activity"/>
    <property type="evidence" value="ECO:0007669"/>
    <property type="project" value="UniProtKB-UniRule"/>
</dbReference>
<dbReference type="FunFam" id="3.20.20.70:FF:000047">
    <property type="entry name" value="3-dehydroquinate dehydratase"/>
    <property type="match status" value="1"/>
</dbReference>
<dbReference type="EMBL" id="QQXL01000006">
    <property type="protein sequence ID" value="RKW69977.1"/>
    <property type="molecule type" value="Genomic_DNA"/>
</dbReference>
<dbReference type="Gene3D" id="3.20.20.70">
    <property type="entry name" value="Aldolase class I"/>
    <property type="match status" value="1"/>
</dbReference>
<keyword evidence="3 5" id="KW-0456">Lyase</keyword>
<dbReference type="CDD" id="cd00502">
    <property type="entry name" value="DHQase_I"/>
    <property type="match status" value="1"/>
</dbReference>
<comment type="caution">
    <text evidence="7">The sequence shown here is derived from an EMBL/GenBank/DDBJ whole genome shotgun (WGS) entry which is preliminary data.</text>
</comment>
<feature type="binding site" evidence="5">
    <location>
        <position position="269"/>
    </location>
    <ligand>
        <name>3-dehydroquinate</name>
        <dbReference type="ChEBI" id="CHEBI:32364"/>
    </ligand>
</feature>
<feature type="binding site" evidence="5">
    <location>
        <position position="115"/>
    </location>
    <ligand>
        <name>3-dehydroquinate</name>
        <dbReference type="ChEBI" id="CHEBI:32364"/>
    </ligand>
</feature>
<feature type="active site" description="Schiff-base intermediate with substrate" evidence="5">
    <location>
        <position position="203"/>
    </location>
</feature>
<dbReference type="PANTHER" id="PTHR43699:SF1">
    <property type="entry name" value="3-DEHYDROQUINATE DEHYDRATASE"/>
    <property type="match status" value="1"/>
</dbReference>
<keyword evidence="5" id="KW-0028">Amino-acid biosynthesis</keyword>
<evidence type="ECO:0000256" key="4">
    <source>
        <dbReference type="ARBA" id="ARBA00023270"/>
    </source>
</evidence>
<dbReference type="Pfam" id="PF01487">
    <property type="entry name" value="DHquinase_I"/>
    <property type="match status" value="1"/>
</dbReference>
<dbReference type="GO" id="GO:0046279">
    <property type="term" value="P:3,4-dihydroxybenzoate biosynthetic process"/>
    <property type="evidence" value="ECO:0007669"/>
    <property type="project" value="UniProtKB-ARBA"/>
</dbReference>
<dbReference type="RefSeq" id="WP_121485649.1">
    <property type="nucleotide sequence ID" value="NZ_QQXL01000006.1"/>
</dbReference>
<name>A0A496PHL4_9MICC</name>
<feature type="binding site" evidence="5">
    <location>
        <begin position="83"/>
        <end position="85"/>
    </location>
    <ligand>
        <name>3-dehydroquinate</name>
        <dbReference type="ChEBI" id="CHEBI:32364"/>
    </ligand>
</feature>